<dbReference type="Proteomes" id="UP000230108">
    <property type="component" value="Unassembled WGS sequence"/>
</dbReference>
<dbReference type="InterPro" id="IPR018746">
    <property type="entry name" value="DUF2298"/>
</dbReference>
<proteinExistence type="predicted"/>
<sequence length="499" mass="58274">MDWIITTANWYLYLLLIGFIFIPLTSKIFHSFFDKGYPFAKIIGIIVLTYAAFVLGIYKIAPFNRITLIVFLVAAFILQWIVIRRRTSVHSLFRFNKQMWVFVFEELLFIASLFFLTYIRGQEPSIRGLEKYMDFGFINSILRSDYFPPLDIWYSRLPINYYYFGHLSGAILIKLSGMIPSYGYNLILASIFAQAVTAVFSLVGSIVYSFRRSLRLAYLMGLLGTFIVNFGGNLHTIYLFTQGYPADTPTPFWEILTGYNPTKYWYPNATRFIPFTIHEFPIYSYVVADLHGHVFDIPFVLLTIALLFLMFIHKAEVSEIKTYKFNYKLHLKHIRQLPTTIYHLLTTNYYLLTVIALGFMTALHYMTNAFDGPIYLLLIALTLFVMFGFKKKLFFYMAVSTVSFLVFSHPFSSHFSPFVSGIGVNCSPDFLTDMKKIGPFLFEKGNCQPDPFWMLFVLWGFFWINFLLFFFIKVLEGKTKHALVQHQLRIDDFIFVLFT</sequence>
<dbReference type="PANTHER" id="PTHR10790:SF51">
    <property type="entry name" value="TETRATRICOPEPTIDE REPEAT PROTEIN"/>
    <property type="match status" value="1"/>
</dbReference>
<accession>A0A2M7QEY8</accession>
<dbReference type="Pfam" id="PF10060">
    <property type="entry name" value="DUF2298"/>
    <property type="match status" value="1"/>
</dbReference>
<reference evidence="3" key="1">
    <citation type="submission" date="2017-09" db="EMBL/GenBank/DDBJ databases">
        <title>Depth-based differentiation of microbial function through sediment-hosted aquifers and enrichment of novel symbionts in the deep terrestrial subsurface.</title>
        <authorList>
            <person name="Probst A.J."/>
            <person name="Ladd B."/>
            <person name="Jarett J.K."/>
            <person name="Geller-Mcgrath D.E."/>
            <person name="Sieber C.M.K."/>
            <person name="Emerson J.B."/>
            <person name="Anantharaman K."/>
            <person name="Thomas B.C."/>
            <person name="Malmstrom R."/>
            <person name="Stieglmeier M."/>
            <person name="Klingl A."/>
            <person name="Woyke T."/>
            <person name="Ryan C.M."/>
            <person name="Banfield J.F."/>
        </authorList>
    </citation>
    <scope>NUCLEOTIDE SEQUENCE [LARGE SCALE GENOMIC DNA]</scope>
</reference>
<comment type="caution">
    <text evidence="2">The sequence shown here is derived from an EMBL/GenBank/DDBJ whole genome shotgun (WGS) entry which is preliminary data.</text>
</comment>
<protein>
    <recommendedName>
        <fullName evidence="4">YYY membrane protein</fullName>
    </recommendedName>
</protein>
<feature type="transmembrane region" description="Helical" evidence="1">
    <location>
        <begin position="452"/>
        <end position="472"/>
    </location>
</feature>
<dbReference type="EMBL" id="PFLF01000011">
    <property type="protein sequence ID" value="PIY69477.1"/>
    <property type="molecule type" value="Genomic_DNA"/>
</dbReference>
<feature type="transmembrane region" description="Helical" evidence="1">
    <location>
        <begin position="290"/>
        <end position="312"/>
    </location>
</feature>
<keyword evidence="1" id="KW-0472">Membrane</keyword>
<evidence type="ECO:0008006" key="4">
    <source>
        <dbReference type="Google" id="ProtNLM"/>
    </source>
</evidence>
<feature type="transmembrane region" description="Helical" evidence="1">
    <location>
        <begin position="99"/>
        <end position="119"/>
    </location>
</feature>
<gene>
    <name evidence="2" type="ORF">COY90_00390</name>
</gene>
<feature type="transmembrane region" description="Helical" evidence="1">
    <location>
        <begin position="12"/>
        <end position="33"/>
    </location>
</feature>
<feature type="transmembrane region" description="Helical" evidence="1">
    <location>
        <begin position="65"/>
        <end position="83"/>
    </location>
</feature>
<keyword evidence="1" id="KW-0812">Transmembrane</keyword>
<feature type="transmembrane region" description="Helical" evidence="1">
    <location>
        <begin position="394"/>
        <end position="411"/>
    </location>
</feature>
<keyword evidence="1" id="KW-1133">Transmembrane helix</keyword>
<feature type="transmembrane region" description="Helical" evidence="1">
    <location>
        <begin position="161"/>
        <end position="180"/>
    </location>
</feature>
<feature type="transmembrane region" description="Helical" evidence="1">
    <location>
        <begin position="372"/>
        <end position="389"/>
    </location>
</feature>
<feature type="transmembrane region" description="Helical" evidence="1">
    <location>
        <begin position="217"/>
        <end position="240"/>
    </location>
</feature>
<evidence type="ECO:0000313" key="2">
    <source>
        <dbReference type="EMBL" id="PIY69477.1"/>
    </source>
</evidence>
<evidence type="ECO:0000256" key="1">
    <source>
        <dbReference type="SAM" id="Phobius"/>
    </source>
</evidence>
<feature type="non-terminal residue" evidence="2">
    <location>
        <position position="499"/>
    </location>
</feature>
<name>A0A2M7QEY8_9BACT</name>
<feature type="transmembrane region" description="Helical" evidence="1">
    <location>
        <begin position="341"/>
        <end position="366"/>
    </location>
</feature>
<evidence type="ECO:0000313" key="3">
    <source>
        <dbReference type="Proteomes" id="UP000230108"/>
    </source>
</evidence>
<feature type="transmembrane region" description="Helical" evidence="1">
    <location>
        <begin position="39"/>
        <end position="58"/>
    </location>
</feature>
<organism evidence="2 3">
    <name type="scientific">Candidatus Roizmanbacteria bacterium CG_4_10_14_0_8_um_filter_39_9</name>
    <dbReference type="NCBI Taxonomy" id="1974829"/>
    <lineage>
        <taxon>Bacteria</taxon>
        <taxon>Candidatus Roizmaniibacteriota</taxon>
    </lineage>
</organism>
<dbReference type="PANTHER" id="PTHR10790">
    <property type="entry name" value="TPR-DOMAIN CONTAINING PROTEIN"/>
    <property type="match status" value="1"/>
</dbReference>
<dbReference type="AlphaFoldDB" id="A0A2M7QEY8"/>
<feature type="transmembrane region" description="Helical" evidence="1">
    <location>
        <begin position="186"/>
        <end position="210"/>
    </location>
</feature>